<accession>A0ABW3W9U0</accession>
<dbReference type="EMBL" id="JBHTMC010000001">
    <property type="protein sequence ID" value="MFD1261988.1"/>
    <property type="molecule type" value="Genomic_DNA"/>
</dbReference>
<organism evidence="2 3">
    <name type="scientific">Thauera mechernichensis</name>
    <dbReference type="NCBI Taxonomy" id="82788"/>
    <lineage>
        <taxon>Bacteria</taxon>
        <taxon>Pseudomonadati</taxon>
        <taxon>Pseudomonadota</taxon>
        <taxon>Betaproteobacteria</taxon>
        <taxon>Rhodocyclales</taxon>
        <taxon>Zoogloeaceae</taxon>
        <taxon>Thauera</taxon>
    </lineage>
</organism>
<sequence>MKRHPHLVQLSREHHAALRLGRHLLAGGAAAELRAEHAALLAHFAEEEDELAPMLERHGHGALATRLRAEHVHLRSLFKAAVNGGAEAEAEAGQALIDHVRFEERELFPVIETLLEETPP</sequence>
<evidence type="ECO:0000313" key="2">
    <source>
        <dbReference type="EMBL" id="MFD1261988.1"/>
    </source>
</evidence>
<keyword evidence="3" id="KW-1185">Reference proteome</keyword>
<proteinExistence type="predicted"/>
<reference evidence="3" key="1">
    <citation type="journal article" date="2019" name="Int. J. Syst. Evol. Microbiol.">
        <title>The Global Catalogue of Microorganisms (GCM) 10K type strain sequencing project: providing services to taxonomists for standard genome sequencing and annotation.</title>
        <authorList>
            <consortium name="The Broad Institute Genomics Platform"/>
            <consortium name="The Broad Institute Genome Sequencing Center for Infectious Disease"/>
            <person name="Wu L."/>
            <person name="Ma J."/>
        </authorList>
    </citation>
    <scope>NUCLEOTIDE SEQUENCE [LARGE SCALE GENOMIC DNA]</scope>
    <source>
        <strain evidence="3">CCUG 48884</strain>
    </source>
</reference>
<name>A0ABW3W9U0_9RHOO</name>
<dbReference type="Gene3D" id="1.20.120.520">
    <property type="entry name" value="nmb1532 protein domain like"/>
    <property type="match status" value="1"/>
</dbReference>
<evidence type="ECO:0000259" key="1">
    <source>
        <dbReference type="Pfam" id="PF01814"/>
    </source>
</evidence>
<dbReference type="Proteomes" id="UP001597158">
    <property type="component" value="Unassembled WGS sequence"/>
</dbReference>
<dbReference type="RefSeq" id="WP_277830454.1">
    <property type="nucleotide sequence ID" value="NZ_JARQZE010000001.1"/>
</dbReference>
<evidence type="ECO:0000313" key="3">
    <source>
        <dbReference type="Proteomes" id="UP001597158"/>
    </source>
</evidence>
<protein>
    <submittedName>
        <fullName evidence="2">Hemerythrin domain-containing protein</fullName>
    </submittedName>
</protein>
<gene>
    <name evidence="2" type="ORF">ACFQ4M_00240</name>
</gene>
<feature type="domain" description="Hemerythrin-like" evidence="1">
    <location>
        <begin position="10"/>
        <end position="110"/>
    </location>
</feature>
<comment type="caution">
    <text evidence="2">The sequence shown here is derived from an EMBL/GenBank/DDBJ whole genome shotgun (WGS) entry which is preliminary data.</text>
</comment>
<dbReference type="Pfam" id="PF01814">
    <property type="entry name" value="Hemerythrin"/>
    <property type="match status" value="1"/>
</dbReference>
<dbReference type="InterPro" id="IPR012312">
    <property type="entry name" value="Hemerythrin-like"/>
</dbReference>